<gene>
    <name evidence="3" type="ORF">CINCED_3A020114</name>
</gene>
<feature type="compositionally biased region" description="Basic and acidic residues" evidence="2">
    <location>
        <begin position="9"/>
        <end position="22"/>
    </location>
</feature>
<sequence length="434" mass="50443">MNKNYLDSDNNKTRQTDYEENESRKTFELVVMKEMELLTSRVNKFENIARVLQPINSGVDLSNSSNFDSERSERSRSQKKVHVKPSPSNIFGPKELPINEIIGSKIRENINVGSAKSITLLDGTTCDQSSPSINSTEIENNDTLSSYIINRQASYSTTEKYILTNQQPNALLKHIEKILGRMNKVEHEIQMLMEKENNLSESKSIYSETSSDDVNLEPDISHYVRFNLHESVMQEVKLKTLGKKDVFQRLFRVTQKKKDLDSYLTVRNFRSFLEDYTEKFGIIHEFLMFHNERIMTKVDSKDYESFKNTVRITHHEIKNDIKEYTLRDPEAAGIVHFVKDREKEGRWKGQNGKEGDRERRELSRVEGVTCISCEKPVMMKTTNVPFKHPTKGVFLPRPSLKAHLTYELDRVRKQYNRTPGTRDMNLSLKCKEPA</sequence>
<dbReference type="OrthoDB" id="6628340at2759"/>
<feature type="region of interest" description="Disordered" evidence="2">
    <location>
        <begin position="1"/>
        <end position="22"/>
    </location>
</feature>
<proteinExistence type="predicted"/>
<name>A0A5E4NF11_9HEMI</name>
<evidence type="ECO:0000256" key="1">
    <source>
        <dbReference type="SAM" id="Coils"/>
    </source>
</evidence>
<feature type="coiled-coil region" evidence="1">
    <location>
        <begin position="175"/>
        <end position="202"/>
    </location>
</feature>
<dbReference type="Proteomes" id="UP000325440">
    <property type="component" value="Unassembled WGS sequence"/>
</dbReference>
<reference evidence="3 4" key="1">
    <citation type="submission" date="2019-08" db="EMBL/GenBank/DDBJ databases">
        <authorList>
            <person name="Alioto T."/>
            <person name="Alioto T."/>
            <person name="Gomez Garrido J."/>
        </authorList>
    </citation>
    <scope>NUCLEOTIDE SEQUENCE [LARGE SCALE GENOMIC DNA]</scope>
</reference>
<evidence type="ECO:0000313" key="4">
    <source>
        <dbReference type="Proteomes" id="UP000325440"/>
    </source>
</evidence>
<feature type="region of interest" description="Disordered" evidence="2">
    <location>
        <begin position="59"/>
        <end position="90"/>
    </location>
</feature>
<organism evidence="3 4">
    <name type="scientific">Cinara cedri</name>
    <dbReference type="NCBI Taxonomy" id="506608"/>
    <lineage>
        <taxon>Eukaryota</taxon>
        <taxon>Metazoa</taxon>
        <taxon>Ecdysozoa</taxon>
        <taxon>Arthropoda</taxon>
        <taxon>Hexapoda</taxon>
        <taxon>Insecta</taxon>
        <taxon>Pterygota</taxon>
        <taxon>Neoptera</taxon>
        <taxon>Paraneoptera</taxon>
        <taxon>Hemiptera</taxon>
        <taxon>Sternorrhyncha</taxon>
        <taxon>Aphidomorpha</taxon>
        <taxon>Aphidoidea</taxon>
        <taxon>Aphididae</taxon>
        <taxon>Lachninae</taxon>
        <taxon>Cinara</taxon>
    </lineage>
</organism>
<keyword evidence="1" id="KW-0175">Coiled coil</keyword>
<dbReference type="EMBL" id="CABPRJ010001925">
    <property type="protein sequence ID" value="VVC41749.1"/>
    <property type="molecule type" value="Genomic_DNA"/>
</dbReference>
<dbReference type="AlphaFoldDB" id="A0A5E4NF11"/>
<protein>
    <submittedName>
        <fullName evidence="3">Uncharacterized protein</fullName>
    </submittedName>
</protein>
<evidence type="ECO:0000313" key="3">
    <source>
        <dbReference type="EMBL" id="VVC41749.1"/>
    </source>
</evidence>
<accession>A0A5E4NF11</accession>
<keyword evidence="4" id="KW-1185">Reference proteome</keyword>
<evidence type="ECO:0000256" key="2">
    <source>
        <dbReference type="SAM" id="MobiDB-lite"/>
    </source>
</evidence>